<name>A0ACC1TBM6_9APHY</name>
<protein>
    <submittedName>
        <fullName evidence="1">Uncharacterized protein</fullName>
    </submittedName>
</protein>
<sequence length="435" mass="48309">MEKKPAQREKAHPSQLNLFPSILQSAFINNRDALLVEAAKYKFARDTEALRYLLNASSMAPIFNLLDLESRIEGRDPYHAWTNYTVASLSVGASWIRYNGPVVEDDSTWETLVKYTMNTMCDRVVAIKGVASPQGYVKIIKTDGKRFKLKTIIKAYLMRSMPHLVHYHFRALVPYIVGAVMKELPVGPEEPDGRRTRDDLLTIKAGVAVIRAAYQPYRLRAVGRKQKVPGSIAHIVYRKPSETYKNGNFAVDYRLVSKLVFICETIMSETIFPGQMMIPESETAHMMAHATSSLAGPFFFIDTILGQLEDLCDFHADYPASINRVRPPRLDAPMSEMQIARIFERMKKDLSRAEGAVSASTAVRRGVFSDKGKKKAAATEAPVDSEPDSDDSMFAAPTDAIGGADGDDAVGAHDAMETDDAYQWPYAEIGLADAA</sequence>
<evidence type="ECO:0000313" key="1">
    <source>
        <dbReference type="EMBL" id="KAJ3557714.1"/>
    </source>
</evidence>
<evidence type="ECO:0000313" key="2">
    <source>
        <dbReference type="Proteomes" id="UP001148662"/>
    </source>
</evidence>
<dbReference type="EMBL" id="JANHOG010000137">
    <property type="protein sequence ID" value="KAJ3557714.1"/>
    <property type="molecule type" value="Genomic_DNA"/>
</dbReference>
<reference evidence="1" key="1">
    <citation type="submission" date="2022-07" db="EMBL/GenBank/DDBJ databases">
        <title>Genome Sequence of Phlebia brevispora.</title>
        <authorList>
            <person name="Buettner E."/>
        </authorList>
    </citation>
    <scope>NUCLEOTIDE SEQUENCE</scope>
    <source>
        <strain evidence="1">MPL23</strain>
    </source>
</reference>
<keyword evidence="2" id="KW-1185">Reference proteome</keyword>
<gene>
    <name evidence="1" type="ORF">NM688_g1325</name>
</gene>
<dbReference type="Proteomes" id="UP001148662">
    <property type="component" value="Unassembled WGS sequence"/>
</dbReference>
<accession>A0ACC1TBM6</accession>
<organism evidence="1 2">
    <name type="scientific">Phlebia brevispora</name>
    <dbReference type="NCBI Taxonomy" id="194682"/>
    <lineage>
        <taxon>Eukaryota</taxon>
        <taxon>Fungi</taxon>
        <taxon>Dikarya</taxon>
        <taxon>Basidiomycota</taxon>
        <taxon>Agaricomycotina</taxon>
        <taxon>Agaricomycetes</taxon>
        <taxon>Polyporales</taxon>
        <taxon>Meruliaceae</taxon>
        <taxon>Phlebia</taxon>
    </lineage>
</organism>
<proteinExistence type="predicted"/>
<comment type="caution">
    <text evidence="1">The sequence shown here is derived from an EMBL/GenBank/DDBJ whole genome shotgun (WGS) entry which is preliminary data.</text>
</comment>